<dbReference type="AlphaFoldDB" id="Q8EVM9"/>
<dbReference type="Proteomes" id="UP000002522">
    <property type="component" value="Chromosome"/>
</dbReference>
<dbReference type="InParanoid" id="Q8EVM9"/>
<proteinExistence type="predicted"/>
<evidence type="ECO:0000313" key="1">
    <source>
        <dbReference type="EMBL" id="BAC44322.1"/>
    </source>
</evidence>
<protein>
    <submittedName>
        <fullName evidence="1">Uncharacterized protein</fullName>
    </submittedName>
</protein>
<name>Q8EVM9_MALP2</name>
<dbReference type="EMBL" id="BA000026">
    <property type="protein sequence ID" value="BAC44322.1"/>
    <property type="molecule type" value="Genomic_DNA"/>
</dbReference>
<dbReference type="KEGG" id="mpe:MYPE5330"/>
<evidence type="ECO:0000313" key="2">
    <source>
        <dbReference type="Proteomes" id="UP000002522"/>
    </source>
</evidence>
<gene>
    <name evidence="1" type="ordered locus">MYPE5330</name>
</gene>
<accession>Q8EVM9</accession>
<organism evidence="1 2">
    <name type="scientific">Malacoplasma penetrans (strain HF-2)</name>
    <name type="common">Mycoplasma penetrans</name>
    <dbReference type="NCBI Taxonomy" id="272633"/>
    <lineage>
        <taxon>Bacteria</taxon>
        <taxon>Bacillati</taxon>
        <taxon>Mycoplasmatota</taxon>
        <taxon>Mycoplasmoidales</taxon>
        <taxon>Mycoplasmoidaceae</taxon>
        <taxon>Malacoplasma</taxon>
    </lineage>
</organism>
<sequence>MTTLSTGELFANSPKILNYFYNELNNVQLLDEFGVIINLYDKVEDAANKDGYENSDLAGAYRIFCAAYLQYYDFSLSYVLGLKQIWKNEKIYSDDNPNEYSDEKKAILKQLNDSLNTYNNKNVRNIKSLLEFQIRYQNYIDEQEKTQELRKMFGYFNEANAFFGSVSSLYIKLNN</sequence>
<reference evidence="1 2" key="1">
    <citation type="journal article" date="2002" name="Nucleic Acids Res.">
        <title>The complete genomic sequence of Mycoplasma penetrans, an intracellular bacterial pathogen in humans.</title>
        <authorList>
            <person name="Sasaki Y."/>
            <person name="Ishikawa J."/>
            <person name="Yamashita A."/>
            <person name="Oshima K."/>
            <person name="Kenri T."/>
            <person name="Furuya K."/>
            <person name="Yoshino C."/>
            <person name="Horino A."/>
            <person name="Shiba T."/>
            <person name="Sasaki T."/>
            <person name="Hattori M."/>
        </authorList>
    </citation>
    <scope>NUCLEOTIDE SEQUENCE [LARGE SCALE GENOMIC DNA]</scope>
    <source>
        <strain evidence="1 2">HF-2</strain>
    </source>
</reference>
<dbReference type="HOGENOM" id="CLU_1530885_0_0_14"/>
<keyword evidence="2" id="KW-1185">Reference proteome</keyword>